<dbReference type="Proteomes" id="UP000248764">
    <property type="component" value="Unassembled WGS sequence"/>
</dbReference>
<keyword evidence="10" id="KW-0315">Glutamine amidotransferase</keyword>
<comment type="cofactor">
    <cofactor evidence="1">
        <name>FMN</name>
        <dbReference type="ChEBI" id="CHEBI:58210"/>
    </cofactor>
</comment>
<dbReference type="Gene3D" id="2.160.20.60">
    <property type="entry name" value="Glutamate synthase, alpha subunit, C-terminal domain"/>
    <property type="match status" value="1"/>
</dbReference>
<keyword evidence="13" id="KW-0411">Iron-sulfur</keyword>
<dbReference type="SUPFAM" id="SSF56235">
    <property type="entry name" value="N-terminal nucleophile aminohydrolases (Ntn hydrolases)"/>
    <property type="match status" value="1"/>
</dbReference>
<dbReference type="EMBL" id="POTW01000016">
    <property type="protein sequence ID" value="PZF84361.1"/>
    <property type="molecule type" value="Genomic_DNA"/>
</dbReference>
<dbReference type="GO" id="GO:0019676">
    <property type="term" value="P:ammonia assimilation cycle"/>
    <property type="evidence" value="ECO:0007669"/>
    <property type="project" value="TreeGrafter"/>
</dbReference>
<dbReference type="FunFam" id="3.60.20.10:FF:000001">
    <property type="entry name" value="Glutamate synthase, large subunit"/>
    <property type="match status" value="1"/>
</dbReference>
<keyword evidence="8" id="KW-0479">Metal-binding</keyword>
<evidence type="ECO:0000256" key="8">
    <source>
        <dbReference type="ARBA" id="ARBA00022723"/>
    </source>
</evidence>
<dbReference type="CDD" id="cd00713">
    <property type="entry name" value="GltS"/>
    <property type="match status" value="1"/>
</dbReference>
<dbReference type="GO" id="GO:0006537">
    <property type="term" value="P:glutamate biosynthetic process"/>
    <property type="evidence" value="ECO:0007669"/>
    <property type="project" value="UniProtKB-KW"/>
</dbReference>
<evidence type="ECO:0000313" key="18">
    <source>
        <dbReference type="EMBL" id="PZF84361.1"/>
    </source>
</evidence>
<accession>A0A2W2B9V8</accession>
<evidence type="ECO:0000256" key="4">
    <source>
        <dbReference type="ARBA" id="ARBA00009716"/>
    </source>
</evidence>
<evidence type="ECO:0000256" key="15">
    <source>
        <dbReference type="ARBA" id="ARBA00023291"/>
    </source>
</evidence>
<evidence type="ECO:0000256" key="3">
    <source>
        <dbReference type="ARBA" id="ARBA00001974"/>
    </source>
</evidence>
<keyword evidence="5" id="KW-0028">Amino-acid biosynthesis</keyword>
<dbReference type="InterPro" id="IPR006982">
    <property type="entry name" value="Glu_synth_centr_N"/>
</dbReference>
<dbReference type="SUPFAM" id="SSF69336">
    <property type="entry name" value="Alpha subunit of glutamate synthase, C-terminal domain"/>
    <property type="match status" value="1"/>
</dbReference>
<dbReference type="SUPFAM" id="SSF51395">
    <property type="entry name" value="FMN-linked oxidoreductases"/>
    <property type="match status" value="1"/>
</dbReference>
<proteinExistence type="inferred from homology"/>
<comment type="pathway">
    <text evidence="16">Amino-acid biosynthesis.</text>
</comment>
<evidence type="ECO:0000256" key="12">
    <source>
        <dbReference type="ARBA" id="ARBA00023004"/>
    </source>
</evidence>
<dbReference type="PANTHER" id="PTHR11938:SF133">
    <property type="entry name" value="GLUTAMATE SYNTHASE (NADH)"/>
    <property type="match status" value="1"/>
</dbReference>
<evidence type="ECO:0000256" key="13">
    <source>
        <dbReference type="ARBA" id="ARBA00023014"/>
    </source>
</evidence>
<evidence type="ECO:0000256" key="14">
    <source>
        <dbReference type="ARBA" id="ARBA00023164"/>
    </source>
</evidence>
<evidence type="ECO:0000256" key="1">
    <source>
        <dbReference type="ARBA" id="ARBA00001917"/>
    </source>
</evidence>
<dbReference type="GO" id="GO:0015930">
    <property type="term" value="F:glutamate synthase activity"/>
    <property type="evidence" value="ECO:0007669"/>
    <property type="project" value="InterPro"/>
</dbReference>
<dbReference type="PROSITE" id="PS51278">
    <property type="entry name" value="GATASE_TYPE_2"/>
    <property type="match status" value="1"/>
</dbReference>
<dbReference type="PANTHER" id="PTHR11938">
    <property type="entry name" value="FAD NADPH DEHYDROGENASE/OXIDOREDUCTASE"/>
    <property type="match status" value="1"/>
</dbReference>
<comment type="similarity">
    <text evidence="4">Belongs to the glutamate synthase family.</text>
</comment>
<sequence length="1514" mass="162790">MRLTPHPQGPGKLGFDSQGLYDPRFEHDACGVAFVATLDGVASRAIVDRGLTALSNLDHRGASGAEPDSGDGAGILLQVPDAFCRAVAGAELPAAGHYATGLAFIPDDDAQDAEITAATERIAAEEGLTVLAWREVPTTPSLLGKTARSTLPRVRQLFVADADDARAAGIDLDRKAFALRKRLERSTGAYFPSLSSRTIVYKGMLTTGQLEPFFPDLSDERLASAIAVVHSRFSTNTFPSWPLAHPYRFVAHNGEINTVQGNRNWMRARESQLASDVIAGDLSRLYPVISPEASDSASFDEVLELLHLGGRSLPHAVRMMIPEAWENHQGISKARRDFFEFHSTIMEPWDGPAAVVFTDGSLVGAVLDRNGLRPGRYWITDDGLVVLASEAGVLDLDPSTVVRKGRLEPGRMFLVDVAGHKVMDDDEVMDKLAVAEPYGEWLHAGLVRLGDLPEREHVVHTHASVTRRQQTFGYTEEELRLLLAPMAQSGAEPIGSMGTDTPIAALSNRPRLLFDYFSQLFAQVTNPPLDAIREELVTSLAGTIGPEENLLDPGPASCRQLVLPFPVIDNDQLAKIIHINRDGNLPGYATHVIRGLYDVAGGGAELGRRLAEISAEASKAIESGARIIVLSDRHSDTTLAPIPSLLLTAAVHHHLIREKSRTKVGLVIEAGDVREVHHVALLIGYGAGAVNPYLAMESVEDLVRQGTLLPGVSPEKAVANLIKALGKGVLKVMSKMGVSTVASYTGAQIFEAVGLAQEVVDRYFTGTTSRLGGIGLDVVAEEVRRRHTRAYPRGGSATRHRKLEVGGEYQWRREGEPHLFDPETVFRLQHSTRAGRYDVFKQYTQAVNEQSRRLMTLRGLFTLKTGTPIPIDEVESVESIVRRFSTGAMSYGSISKEAHETLAIAMNRLGGKSNTGEGGEDTDRLHDPERRSAIKQVASGRFGVTSDYLSNADDIQIKMAQGAKPGEGGQLPGHKVYPWVARTRHSTPGVGLISPPPHHDIYSIEDLKQLIHDLKNANPAARIHVKLVAEVGVGTVAAGVSKAHADVVLISGHDGGTGAAPLTSLKHAGGPWELGLAETQQTLLLNGLRDRIVVQTDGQLKTGRDVVVAALLGAEEYGFATAPLVVSGCIMMRVCHLDTCPVGVATQNPELRKKFTGRPEFVVNFFEYIAQEVREYLAELGLRSLDEAIGRADLLDTTAAVGHWKAAGLDLSPILHVPELPDGAARRQVVSQDHGLEKALDNQLIALATDALEHGERVRVKLEVRNVNRTVGTMLGHEVTKRTEGVGLPDDTIDVMLTGSAGQSFGAFLPAGVTLRLEGDVNDYLAKGLSGGRVIVRPDAAAPFAAEENIIAGNVAAYGATGGELFVRGLVGERFCVRNSGVTAVVEGVGDHALEYMTGGTVVILGRTGRNIAAGMSGGTAFVLDLDTSLVNPEMVEVETPDAGELTRLHAVIQKYRDETGSPVAERLLADWALAQARFSLIMPTDYKRVLAAKAAAERDGRDVDVAIMEAAHG</sequence>
<dbReference type="CDD" id="cd00982">
    <property type="entry name" value="gltB_C"/>
    <property type="match status" value="1"/>
</dbReference>
<dbReference type="InterPro" id="IPR013785">
    <property type="entry name" value="Aldolase_TIM"/>
</dbReference>
<dbReference type="FunFam" id="3.20.20.70:FF:000053">
    <property type="entry name" value="Glutamate synthase large subunit"/>
    <property type="match status" value="1"/>
</dbReference>
<dbReference type="InterPro" id="IPR029055">
    <property type="entry name" value="Ntn_hydrolases_N"/>
</dbReference>
<feature type="domain" description="Glutamine amidotransferase type-2" evidence="17">
    <location>
        <begin position="30"/>
        <end position="418"/>
    </location>
</feature>
<keyword evidence="11" id="KW-0560">Oxidoreductase</keyword>
<evidence type="ECO:0000256" key="16">
    <source>
        <dbReference type="ARBA" id="ARBA00029440"/>
    </source>
</evidence>
<evidence type="ECO:0000259" key="17">
    <source>
        <dbReference type="PROSITE" id="PS51278"/>
    </source>
</evidence>
<keyword evidence="19" id="KW-1185">Reference proteome</keyword>
<dbReference type="RefSeq" id="WP_111254338.1">
    <property type="nucleotide sequence ID" value="NZ_POTW01000016.1"/>
</dbReference>
<dbReference type="Gene3D" id="3.60.20.10">
    <property type="entry name" value="Glutamine Phosphoribosylpyrophosphate, subunit 1, domain 1"/>
    <property type="match status" value="1"/>
</dbReference>
<keyword evidence="6" id="KW-0285">Flavoprotein</keyword>
<name>A0A2W2B9V8_9ACTN</name>
<keyword evidence="14" id="KW-0314">Glutamate biosynthesis</keyword>
<dbReference type="Pfam" id="PF04898">
    <property type="entry name" value="Glu_syn_central"/>
    <property type="match status" value="1"/>
</dbReference>
<comment type="cofactor">
    <cofactor evidence="2">
        <name>[3Fe-4S] cluster</name>
        <dbReference type="ChEBI" id="CHEBI:21137"/>
    </cofactor>
</comment>
<dbReference type="InterPro" id="IPR050711">
    <property type="entry name" value="ET-N_metabolism_enzyme"/>
</dbReference>
<keyword evidence="9" id="KW-0274">FAD</keyword>
<evidence type="ECO:0000256" key="11">
    <source>
        <dbReference type="ARBA" id="ARBA00023002"/>
    </source>
</evidence>
<evidence type="ECO:0000256" key="7">
    <source>
        <dbReference type="ARBA" id="ARBA00022643"/>
    </source>
</evidence>
<dbReference type="InterPro" id="IPR002932">
    <property type="entry name" value="Glu_synthdom"/>
</dbReference>
<evidence type="ECO:0000256" key="9">
    <source>
        <dbReference type="ARBA" id="ARBA00022827"/>
    </source>
</evidence>
<dbReference type="Pfam" id="PF01493">
    <property type="entry name" value="GXGXG"/>
    <property type="match status" value="1"/>
</dbReference>
<reference evidence="18 19" key="1">
    <citation type="submission" date="2018-01" db="EMBL/GenBank/DDBJ databases">
        <title>Draft genome sequence of Jiangella sp. GTF31.</title>
        <authorList>
            <person name="Sahin N."/>
            <person name="Ay H."/>
            <person name="Saygin H."/>
        </authorList>
    </citation>
    <scope>NUCLEOTIDE SEQUENCE [LARGE SCALE GENOMIC DNA]</scope>
    <source>
        <strain evidence="18 19">GTF31</strain>
    </source>
</reference>
<evidence type="ECO:0000256" key="6">
    <source>
        <dbReference type="ARBA" id="ARBA00022630"/>
    </source>
</evidence>
<dbReference type="GO" id="GO:0046872">
    <property type="term" value="F:metal ion binding"/>
    <property type="evidence" value="ECO:0007669"/>
    <property type="project" value="UniProtKB-KW"/>
</dbReference>
<keyword evidence="15" id="KW-0003">3Fe-4S</keyword>
<dbReference type="InterPro" id="IPR002489">
    <property type="entry name" value="Glu_synth_asu_C"/>
</dbReference>
<dbReference type="GO" id="GO:0051538">
    <property type="term" value="F:3 iron, 4 sulfur cluster binding"/>
    <property type="evidence" value="ECO:0007669"/>
    <property type="project" value="UniProtKB-KW"/>
</dbReference>
<keyword evidence="7" id="KW-0288">FMN</keyword>
<dbReference type="NCBIfam" id="NF008730">
    <property type="entry name" value="PRK11750.1"/>
    <property type="match status" value="1"/>
</dbReference>
<dbReference type="InterPro" id="IPR017932">
    <property type="entry name" value="GATase_2_dom"/>
</dbReference>
<comment type="cofactor">
    <cofactor evidence="3">
        <name>FAD</name>
        <dbReference type="ChEBI" id="CHEBI:57692"/>
    </cofactor>
</comment>
<dbReference type="Pfam" id="PF01645">
    <property type="entry name" value="Glu_synthase"/>
    <property type="match status" value="1"/>
</dbReference>
<dbReference type="Pfam" id="PF00310">
    <property type="entry name" value="GATase_2"/>
    <property type="match status" value="1"/>
</dbReference>
<protein>
    <submittedName>
        <fullName evidence="18">Glutamate synthase large subunit</fullName>
    </submittedName>
</protein>
<dbReference type="FunFam" id="3.20.20.70:FF:000031">
    <property type="entry name" value="Glutamate synthase 1 [NADH]"/>
    <property type="match status" value="1"/>
</dbReference>
<evidence type="ECO:0000313" key="19">
    <source>
        <dbReference type="Proteomes" id="UP000248764"/>
    </source>
</evidence>
<keyword evidence="12" id="KW-0408">Iron</keyword>
<gene>
    <name evidence="18" type="ORF">C1I92_09040</name>
</gene>
<dbReference type="CDD" id="cd02808">
    <property type="entry name" value="GltS_FMN"/>
    <property type="match status" value="1"/>
</dbReference>
<dbReference type="FunFam" id="2.160.20.60:FF:000001">
    <property type="entry name" value="Glutamate synthase, large subunit"/>
    <property type="match status" value="1"/>
</dbReference>
<evidence type="ECO:0000256" key="10">
    <source>
        <dbReference type="ARBA" id="ARBA00022962"/>
    </source>
</evidence>
<evidence type="ECO:0000256" key="5">
    <source>
        <dbReference type="ARBA" id="ARBA00022605"/>
    </source>
</evidence>
<comment type="caution">
    <text evidence="18">The sequence shown here is derived from an EMBL/GenBank/DDBJ whole genome shotgun (WGS) entry which is preliminary data.</text>
</comment>
<dbReference type="InterPro" id="IPR036485">
    <property type="entry name" value="Glu_synth_asu_C_sf"/>
</dbReference>
<evidence type="ECO:0000256" key="2">
    <source>
        <dbReference type="ARBA" id="ARBA00001927"/>
    </source>
</evidence>
<organism evidence="18 19">
    <name type="scientific">Jiangella anatolica</name>
    <dbReference type="NCBI Taxonomy" id="2670374"/>
    <lineage>
        <taxon>Bacteria</taxon>
        <taxon>Bacillati</taxon>
        <taxon>Actinomycetota</taxon>
        <taxon>Actinomycetes</taxon>
        <taxon>Jiangellales</taxon>
        <taxon>Jiangellaceae</taxon>
        <taxon>Jiangella</taxon>
    </lineage>
</organism>
<dbReference type="Gene3D" id="3.20.20.70">
    <property type="entry name" value="Aldolase class I"/>
    <property type="match status" value="2"/>
</dbReference>